<dbReference type="EMBL" id="JAQLWV010000007">
    <property type="protein sequence ID" value="MDB7932659.1"/>
    <property type="molecule type" value="Genomic_DNA"/>
</dbReference>
<reference evidence="2" key="1">
    <citation type="submission" date="2023-01" db="EMBL/GenBank/DDBJ databases">
        <title>Human gut microbiome strain richness.</title>
        <authorList>
            <person name="Chen-Liaw A."/>
        </authorList>
    </citation>
    <scope>NUCLEOTIDE SEQUENCE</scope>
    <source>
        <strain evidence="2">1001287st1_F4_1001285I_161205</strain>
        <strain evidence="1">2225st1_A6_2225SCRN_200828</strain>
    </source>
</reference>
<gene>
    <name evidence="1" type="ORF">PND83_22165</name>
    <name evidence="2" type="ORF">PNE06_06185</name>
</gene>
<dbReference type="Proteomes" id="UP001211006">
    <property type="component" value="Unassembled WGS sequence"/>
</dbReference>
<evidence type="ECO:0008006" key="4">
    <source>
        <dbReference type="Google" id="ProtNLM"/>
    </source>
</evidence>
<accession>A0AAW6C9U1</accession>
<comment type="caution">
    <text evidence="2">The sequence shown here is derived from an EMBL/GenBank/DDBJ whole genome shotgun (WGS) entry which is preliminary data.</text>
</comment>
<dbReference type="EMBL" id="JAQLWO010000040">
    <property type="protein sequence ID" value="MDB7908694.1"/>
    <property type="molecule type" value="Genomic_DNA"/>
</dbReference>
<evidence type="ECO:0000313" key="1">
    <source>
        <dbReference type="EMBL" id="MDB7908694.1"/>
    </source>
</evidence>
<name>A0AAW6C9U1_FLAPL</name>
<proteinExistence type="predicted"/>
<dbReference type="AlphaFoldDB" id="A0AAW6C9U1"/>
<evidence type="ECO:0000313" key="2">
    <source>
        <dbReference type="EMBL" id="MDB7932659.1"/>
    </source>
</evidence>
<dbReference type="PROSITE" id="PS51257">
    <property type="entry name" value="PROKAR_LIPOPROTEIN"/>
    <property type="match status" value="1"/>
</dbReference>
<sequence>MKFDTSPERSRGRRLLPLLLPPLLLSACGGKDVPPEQYSSNDTALPALTSTLSSENIQFSHKEGSEDQPDSYVYSGLSSMTDTLASYVQALEEDGCSPIDTNGVVKELPDFSVSSGSVSMGKDTGDGGVFQLQIAWEGDTCTITPVYAAELRITQPSVQALTVSEAIQRLKSCTPALLGLSGASMEEYEVYAEEGLVLVDSSPCLQLNVYSSTPRQYRGCYLMTVDGAHLYQLDRDVSQVTELTPYSNTAVK</sequence>
<protein>
    <recommendedName>
        <fullName evidence="4">Lipoprotein</fullName>
    </recommendedName>
</protein>
<evidence type="ECO:0000313" key="3">
    <source>
        <dbReference type="Proteomes" id="UP001211173"/>
    </source>
</evidence>
<dbReference type="Proteomes" id="UP001211173">
    <property type="component" value="Unassembled WGS sequence"/>
</dbReference>
<dbReference type="RefSeq" id="WP_238047480.1">
    <property type="nucleotide sequence ID" value="NZ_CAXUMB010000038.1"/>
</dbReference>
<organism evidence="2 3">
    <name type="scientific">Flavonifractor plautii</name>
    <name type="common">Fusobacterium plautii</name>
    <dbReference type="NCBI Taxonomy" id="292800"/>
    <lineage>
        <taxon>Bacteria</taxon>
        <taxon>Bacillati</taxon>
        <taxon>Bacillota</taxon>
        <taxon>Clostridia</taxon>
        <taxon>Eubacteriales</taxon>
        <taxon>Oscillospiraceae</taxon>
        <taxon>Flavonifractor</taxon>
    </lineage>
</organism>